<proteinExistence type="predicted"/>
<evidence type="ECO:0000313" key="2">
    <source>
        <dbReference type="Proteomes" id="UP001372338"/>
    </source>
</evidence>
<comment type="caution">
    <text evidence="1">The sequence shown here is derived from an EMBL/GenBank/DDBJ whole genome shotgun (WGS) entry which is preliminary data.</text>
</comment>
<organism evidence="1 2">
    <name type="scientific">Crotalaria pallida</name>
    <name type="common">Smooth rattlebox</name>
    <name type="synonym">Crotalaria striata</name>
    <dbReference type="NCBI Taxonomy" id="3830"/>
    <lineage>
        <taxon>Eukaryota</taxon>
        <taxon>Viridiplantae</taxon>
        <taxon>Streptophyta</taxon>
        <taxon>Embryophyta</taxon>
        <taxon>Tracheophyta</taxon>
        <taxon>Spermatophyta</taxon>
        <taxon>Magnoliopsida</taxon>
        <taxon>eudicotyledons</taxon>
        <taxon>Gunneridae</taxon>
        <taxon>Pentapetalae</taxon>
        <taxon>rosids</taxon>
        <taxon>fabids</taxon>
        <taxon>Fabales</taxon>
        <taxon>Fabaceae</taxon>
        <taxon>Papilionoideae</taxon>
        <taxon>50 kb inversion clade</taxon>
        <taxon>genistoids sensu lato</taxon>
        <taxon>core genistoids</taxon>
        <taxon>Crotalarieae</taxon>
        <taxon>Crotalaria</taxon>
    </lineage>
</organism>
<gene>
    <name evidence="1" type="ORF">RIF29_14863</name>
</gene>
<dbReference type="AlphaFoldDB" id="A0AAN9FE13"/>
<sequence length="74" mass="8700">MSTTSFSHTKGNNSISHVLSIRTSVMLAGSKFWYFKKCKYSYQSRYRTIQQEEECEDKELYLWKSLAPSKTSFV</sequence>
<protein>
    <submittedName>
        <fullName evidence="1">Uncharacterized protein</fullName>
    </submittedName>
</protein>
<dbReference type="EMBL" id="JAYWIO010000003">
    <property type="protein sequence ID" value="KAK7273800.1"/>
    <property type="molecule type" value="Genomic_DNA"/>
</dbReference>
<accession>A0AAN9FE13</accession>
<dbReference type="Proteomes" id="UP001372338">
    <property type="component" value="Unassembled WGS sequence"/>
</dbReference>
<reference evidence="1 2" key="1">
    <citation type="submission" date="2024-01" db="EMBL/GenBank/DDBJ databases">
        <title>The genomes of 5 underutilized Papilionoideae crops provide insights into root nodulation and disease resistanc.</title>
        <authorList>
            <person name="Yuan L."/>
        </authorList>
    </citation>
    <scope>NUCLEOTIDE SEQUENCE [LARGE SCALE GENOMIC DNA]</scope>
    <source>
        <strain evidence="1">ZHUSHIDOU_FW_LH</strain>
        <tissue evidence="1">Leaf</tissue>
    </source>
</reference>
<evidence type="ECO:0000313" key="1">
    <source>
        <dbReference type="EMBL" id="KAK7273800.1"/>
    </source>
</evidence>
<keyword evidence="2" id="KW-1185">Reference proteome</keyword>
<name>A0AAN9FE13_CROPI</name>